<sequence length="227" mass="24234">MTKQIELVLFDFDGVVVDSEIISLRMLVAELAQQGVTVDIPYVARHFLGRSYPTVIAQIREEFGIVLPEGFEADYRARLIAAFEAEGLQVMPHLREVLGALAVPYCLATSSSPARVASSLAMTGLTEAFAGRITTASEVTRGKPAPDLPLRAAEKAGIDPDRCLLIEDSLAGIGAGLAAGMQVWQFTGGSHLADGPLPEDPQAVPHRQFASFAELPHLAPDLFLAGK</sequence>
<accession>A0AAU8AGF2</accession>
<evidence type="ECO:0000313" key="1">
    <source>
        <dbReference type="EMBL" id="XCC93573.1"/>
    </source>
</evidence>
<dbReference type="PANTHER" id="PTHR18901">
    <property type="entry name" value="2-DEOXYGLUCOSE-6-PHOSPHATE PHOSPHATASE 2"/>
    <property type="match status" value="1"/>
</dbReference>
<keyword evidence="1" id="KW-0378">Hydrolase</keyword>
<dbReference type="GO" id="GO:0016787">
    <property type="term" value="F:hydrolase activity"/>
    <property type="evidence" value="ECO:0007669"/>
    <property type="project" value="UniProtKB-KW"/>
</dbReference>
<dbReference type="SUPFAM" id="SSF56784">
    <property type="entry name" value="HAD-like"/>
    <property type="match status" value="1"/>
</dbReference>
<protein>
    <submittedName>
        <fullName evidence="1">HAD-IA family hydrolase</fullName>
    </submittedName>
</protein>
<proteinExistence type="predicted"/>
<dbReference type="SFLD" id="SFLDS00003">
    <property type="entry name" value="Haloacid_Dehalogenase"/>
    <property type="match status" value="1"/>
</dbReference>
<dbReference type="SFLD" id="SFLDG01129">
    <property type="entry name" value="C1.5:_HAD__Beta-PGM__Phosphata"/>
    <property type="match status" value="1"/>
</dbReference>
<name>A0AAU8AGF2_9RHOB</name>
<gene>
    <name evidence="1" type="ORF">PVT71_13980</name>
</gene>
<reference evidence="1" key="1">
    <citation type="submission" date="2023-02" db="EMBL/GenBank/DDBJ databases">
        <title>Description and genomic characterization of Salipiger bruguierae sp. nov., isolated from the sediment of mangrove plant Bruguiera sexangula.</title>
        <authorList>
            <person name="Long M."/>
        </authorList>
    </citation>
    <scope>NUCLEOTIDE SEQUENCE</scope>
    <source>
        <strain evidence="1">H15</strain>
    </source>
</reference>
<dbReference type="AlphaFoldDB" id="A0AAU8AGF2"/>
<dbReference type="RefSeq" id="WP_353472398.1">
    <property type="nucleotide sequence ID" value="NZ_CP123384.1"/>
</dbReference>
<dbReference type="InterPro" id="IPR023214">
    <property type="entry name" value="HAD_sf"/>
</dbReference>
<dbReference type="InterPro" id="IPR036412">
    <property type="entry name" value="HAD-like_sf"/>
</dbReference>
<dbReference type="InterPro" id="IPR006439">
    <property type="entry name" value="HAD-SF_hydro_IA"/>
</dbReference>
<dbReference type="InterPro" id="IPR023198">
    <property type="entry name" value="PGP-like_dom2"/>
</dbReference>
<dbReference type="NCBIfam" id="TIGR01509">
    <property type="entry name" value="HAD-SF-IA-v3"/>
    <property type="match status" value="1"/>
</dbReference>
<dbReference type="PANTHER" id="PTHR18901:SF38">
    <property type="entry name" value="PSEUDOURIDINE-5'-PHOSPHATASE"/>
    <property type="match status" value="1"/>
</dbReference>
<dbReference type="Gene3D" id="3.40.50.1000">
    <property type="entry name" value="HAD superfamily/HAD-like"/>
    <property type="match status" value="1"/>
</dbReference>
<dbReference type="Pfam" id="PF00702">
    <property type="entry name" value="Hydrolase"/>
    <property type="match status" value="1"/>
</dbReference>
<dbReference type="EMBL" id="CP123384">
    <property type="protein sequence ID" value="XCC93573.1"/>
    <property type="molecule type" value="Genomic_DNA"/>
</dbReference>
<dbReference type="Gene3D" id="1.10.150.240">
    <property type="entry name" value="Putative phosphatase, domain 2"/>
    <property type="match status" value="1"/>
</dbReference>
<organism evidence="1">
    <name type="scientific">Alloyangia sp. H15</name>
    <dbReference type="NCBI Taxonomy" id="3029062"/>
    <lineage>
        <taxon>Bacteria</taxon>
        <taxon>Pseudomonadati</taxon>
        <taxon>Pseudomonadota</taxon>
        <taxon>Alphaproteobacteria</taxon>
        <taxon>Rhodobacterales</taxon>
        <taxon>Roseobacteraceae</taxon>
        <taxon>Alloyangia</taxon>
    </lineage>
</organism>